<dbReference type="AlphaFoldDB" id="A0A0C1L0Q9"/>
<evidence type="ECO:0000313" key="6">
    <source>
        <dbReference type="Proteomes" id="UP000031408"/>
    </source>
</evidence>
<dbReference type="Pfam" id="PF00593">
    <property type="entry name" value="TonB_dep_Rec_b-barrel"/>
    <property type="match status" value="1"/>
</dbReference>
<organism evidence="5 6">
    <name type="scientific">Flavihumibacter solisilvae</name>
    <dbReference type="NCBI Taxonomy" id="1349421"/>
    <lineage>
        <taxon>Bacteria</taxon>
        <taxon>Pseudomonadati</taxon>
        <taxon>Bacteroidota</taxon>
        <taxon>Chitinophagia</taxon>
        <taxon>Chitinophagales</taxon>
        <taxon>Chitinophagaceae</taxon>
        <taxon>Flavihumibacter</taxon>
    </lineage>
</organism>
<dbReference type="EMBL" id="JSVC01000019">
    <property type="protein sequence ID" value="KIC93597.1"/>
    <property type="molecule type" value="Genomic_DNA"/>
</dbReference>
<dbReference type="Pfam" id="PF13620">
    <property type="entry name" value="CarboxypepD_reg"/>
    <property type="match status" value="1"/>
</dbReference>
<evidence type="ECO:0000256" key="2">
    <source>
        <dbReference type="ARBA" id="ARBA00023136"/>
    </source>
</evidence>
<dbReference type="InterPro" id="IPR037066">
    <property type="entry name" value="Plug_dom_sf"/>
</dbReference>
<dbReference type="SUPFAM" id="SSF56935">
    <property type="entry name" value="Porins"/>
    <property type="match status" value="1"/>
</dbReference>
<dbReference type="Proteomes" id="UP000031408">
    <property type="component" value="Unassembled WGS sequence"/>
</dbReference>
<feature type="domain" description="TonB-dependent receptor-like beta-barrel" evidence="4">
    <location>
        <begin position="331"/>
        <end position="738"/>
    </location>
</feature>
<dbReference type="SUPFAM" id="SSF49464">
    <property type="entry name" value="Carboxypeptidase regulatory domain-like"/>
    <property type="match status" value="1"/>
</dbReference>
<keyword evidence="3" id="KW-0998">Cell outer membrane</keyword>
<dbReference type="Gene3D" id="2.40.170.20">
    <property type="entry name" value="TonB-dependent receptor, beta-barrel domain"/>
    <property type="match status" value="1"/>
</dbReference>
<sequence>MMMLLSGLWLQLGAQPTQTLRGQVFDQLIQSPLAGATVELLSTGQTVVTDAQGFYRFTRIPIGTHQLRISYGGYKLVQLDNVTLISGKELVLPIAMELDVKEEKEVVVKAKAIRSKPINELSVVSSRAFSVEETQRYAAAVNDPLRMSTSFAGVVGADDGNNNIVIRGNAPTALLWRMEGVDIPNPNHFAGAGSAGGGISILSAQLLSNADFVTGAFAAEYGNAVGGVFDLHLRKGNNEKREYTFQAGFLGLNLAAEGPFSKNYNGSYLVNYRYSTLTLLDKMGVNIGDGTTDFQDLSYHIHLPTKKAGTFSLFGFGGISAQEFDTETDPEKWESEADRYGGTYKANTGVSGLTHTIQLGRKTSLRSSIAYSYQDFGYDEQFVAKPDSVINSQKENYATKKWILNGTVNHQFNRRHSIRTGFIVNSINFDYFQRSRENPNAPVEERINTNDNTSTIQAFAQWQYKATEKLSFTAGMQYLQLLLNNSNSLEPRASVKYDFDNRQSVAFGYGLHSQVQAMGVYFAKAQDAAGNWYSPNKSLCLTKSNHFVLSYNRLLNKSLRLKTEVYYQHLFDVPVSIYDTSTFSTVNIEQGFVTEPLSNNGKGRNYGIEISIERQLRNYFYFLFSNSLYQAKYTAADGIERNTRYNAGYAGTFTAGKEFVHVSQKRSFGVNLKMVYTGGFRDTPIDVEASTREGYTKYIEKDAFSIQQQAYFRTDLRLSMKWNRARHTSTLSLDIQNLTNRSNLYNRQYDPLKGEVVNIYQAGLIPILNYKIEL</sequence>
<proteinExistence type="predicted"/>
<evidence type="ECO:0000256" key="3">
    <source>
        <dbReference type="ARBA" id="ARBA00023237"/>
    </source>
</evidence>
<name>A0A0C1L0Q9_9BACT</name>
<keyword evidence="6" id="KW-1185">Reference proteome</keyword>
<keyword evidence="2" id="KW-0472">Membrane</keyword>
<dbReference type="STRING" id="1349421.OI18_16965"/>
<reference evidence="5 6" key="1">
    <citation type="submission" date="2014-11" db="EMBL/GenBank/DDBJ databases">
        <title>Genome sequence of Flavihumibacter solisilvae 3-3.</title>
        <authorList>
            <person name="Zhou G."/>
            <person name="Li M."/>
            <person name="Wang G."/>
        </authorList>
    </citation>
    <scope>NUCLEOTIDE SEQUENCE [LARGE SCALE GENOMIC DNA]</scope>
    <source>
        <strain evidence="5 6">3-3</strain>
    </source>
</reference>
<evidence type="ECO:0000259" key="4">
    <source>
        <dbReference type="Pfam" id="PF00593"/>
    </source>
</evidence>
<evidence type="ECO:0000313" key="5">
    <source>
        <dbReference type="EMBL" id="KIC93597.1"/>
    </source>
</evidence>
<dbReference type="Gene3D" id="2.60.40.1120">
    <property type="entry name" value="Carboxypeptidase-like, regulatory domain"/>
    <property type="match status" value="1"/>
</dbReference>
<comment type="caution">
    <text evidence="5">The sequence shown here is derived from an EMBL/GenBank/DDBJ whole genome shotgun (WGS) entry which is preliminary data.</text>
</comment>
<protein>
    <recommendedName>
        <fullName evidence="4">TonB-dependent receptor-like beta-barrel domain-containing protein</fullName>
    </recommendedName>
</protein>
<dbReference type="Gene3D" id="2.170.130.10">
    <property type="entry name" value="TonB-dependent receptor, plug domain"/>
    <property type="match status" value="1"/>
</dbReference>
<dbReference type="InterPro" id="IPR000531">
    <property type="entry name" value="Beta-barrel_TonB"/>
</dbReference>
<accession>A0A0C1L0Q9</accession>
<dbReference type="InterPro" id="IPR008969">
    <property type="entry name" value="CarboxyPept-like_regulatory"/>
</dbReference>
<gene>
    <name evidence="5" type="ORF">OI18_16965</name>
</gene>
<dbReference type="InterPro" id="IPR036942">
    <property type="entry name" value="Beta-barrel_TonB_sf"/>
</dbReference>
<dbReference type="GO" id="GO:0009279">
    <property type="term" value="C:cell outer membrane"/>
    <property type="evidence" value="ECO:0007669"/>
    <property type="project" value="UniProtKB-SubCell"/>
</dbReference>
<evidence type="ECO:0000256" key="1">
    <source>
        <dbReference type="ARBA" id="ARBA00004442"/>
    </source>
</evidence>
<comment type="subcellular location">
    <subcellularLocation>
        <location evidence="1">Cell outer membrane</location>
    </subcellularLocation>
</comment>